<protein>
    <submittedName>
        <fullName evidence="2">Uncharacterized protein</fullName>
    </submittedName>
</protein>
<evidence type="ECO:0000313" key="3">
    <source>
        <dbReference type="Proteomes" id="UP000310200"/>
    </source>
</evidence>
<feature type="compositionally biased region" description="Basic and acidic residues" evidence="1">
    <location>
        <begin position="63"/>
        <end position="77"/>
    </location>
</feature>
<gene>
    <name evidence="2" type="ORF">DBV15_00514</name>
</gene>
<evidence type="ECO:0000256" key="1">
    <source>
        <dbReference type="SAM" id="MobiDB-lite"/>
    </source>
</evidence>
<dbReference type="AlphaFoldDB" id="A0A4S2KSQ2"/>
<dbReference type="STRING" id="300112.A0A4S2KSQ2"/>
<keyword evidence="3" id="KW-1185">Reference proteome</keyword>
<evidence type="ECO:0000313" key="2">
    <source>
        <dbReference type="EMBL" id="TGZ52955.1"/>
    </source>
</evidence>
<feature type="region of interest" description="Disordered" evidence="1">
    <location>
        <begin position="29"/>
        <end position="80"/>
    </location>
</feature>
<dbReference type="EMBL" id="QBLH01001127">
    <property type="protein sequence ID" value="TGZ52955.1"/>
    <property type="molecule type" value="Genomic_DNA"/>
</dbReference>
<organism evidence="2 3">
    <name type="scientific">Temnothorax longispinosus</name>
    <dbReference type="NCBI Taxonomy" id="300112"/>
    <lineage>
        <taxon>Eukaryota</taxon>
        <taxon>Metazoa</taxon>
        <taxon>Ecdysozoa</taxon>
        <taxon>Arthropoda</taxon>
        <taxon>Hexapoda</taxon>
        <taxon>Insecta</taxon>
        <taxon>Pterygota</taxon>
        <taxon>Neoptera</taxon>
        <taxon>Endopterygota</taxon>
        <taxon>Hymenoptera</taxon>
        <taxon>Apocrita</taxon>
        <taxon>Aculeata</taxon>
        <taxon>Formicoidea</taxon>
        <taxon>Formicidae</taxon>
        <taxon>Myrmicinae</taxon>
        <taxon>Temnothorax</taxon>
    </lineage>
</organism>
<proteinExistence type="predicted"/>
<name>A0A4S2KSQ2_9HYME</name>
<reference evidence="2 3" key="1">
    <citation type="journal article" date="2019" name="Philos. Trans. R. Soc. Lond., B, Biol. Sci.">
        <title>Ant behaviour and brain gene expression of defending hosts depend on the ecological success of the intruding social parasite.</title>
        <authorList>
            <person name="Kaur R."/>
            <person name="Stoldt M."/>
            <person name="Jongepier E."/>
            <person name="Feldmeyer B."/>
            <person name="Menzel F."/>
            <person name="Bornberg-Bauer E."/>
            <person name="Foitzik S."/>
        </authorList>
    </citation>
    <scope>NUCLEOTIDE SEQUENCE [LARGE SCALE GENOMIC DNA]</scope>
    <source>
        <tissue evidence="2">Whole body</tissue>
    </source>
</reference>
<accession>A0A4S2KSQ2</accession>
<comment type="caution">
    <text evidence="2">The sequence shown here is derived from an EMBL/GenBank/DDBJ whole genome shotgun (WGS) entry which is preliminary data.</text>
</comment>
<dbReference type="Proteomes" id="UP000310200">
    <property type="component" value="Unassembled WGS sequence"/>
</dbReference>
<sequence>MRIEGLFAVCGALTITFGPEQSGREVHTVSQISETEMIETSDRKDKPSKGLGQERMNGVHSQAGEERERKRERERGRGPCNRVVETGSVRLVETQGEETPMVLVLGNQYGYGARHTGEGTRAKATYSCIFMCPPKKAKDKSVVGSLDVGTRSLARAGRVARSSDEENSLILAKISKEFNFPEARSSGLSELSRQKKYNTIWSPLSGADPQTHLPHLSALEDTADCPSHFIARTALTVLSLKNGRAVARGERTTLFGNLMRYFARRHPFCSHFVTFPAFITKCGPFKKPQFRNTAVFEDPRPSSRLAPRIATQLCERDTSNGKITISTRGANYRN</sequence>